<evidence type="ECO:0000313" key="2">
    <source>
        <dbReference type="Proteomes" id="UP001628124"/>
    </source>
</evidence>
<evidence type="ECO:0008006" key="3">
    <source>
        <dbReference type="Google" id="ProtNLM"/>
    </source>
</evidence>
<evidence type="ECO:0000313" key="1">
    <source>
        <dbReference type="EMBL" id="GAA5251755.1"/>
    </source>
</evidence>
<accession>A0ABP9TSN1</accession>
<dbReference type="Proteomes" id="UP001628124">
    <property type="component" value="Unassembled WGS sequence"/>
</dbReference>
<sequence>MLRLKQATANINNHLSGGTMIAVAAGDEENPIMTKKGLWIAGTFVSSNQDAYKGNPSYKGTVSGGTIRL</sequence>
<organism evidence="1 2">
    <name type="scientific">Candidatus Rickettsia kedanie</name>
    <dbReference type="NCBI Taxonomy" id="3115352"/>
    <lineage>
        <taxon>Bacteria</taxon>
        <taxon>Pseudomonadati</taxon>
        <taxon>Pseudomonadota</taxon>
        <taxon>Alphaproteobacteria</taxon>
        <taxon>Rickettsiales</taxon>
        <taxon>Rickettsiaceae</taxon>
        <taxon>Rickettsieae</taxon>
        <taxon>Rickettsia</taxon>
        <taxon>spotted fever group</taxon>
    </lineage>
</organism>
<proteinExistence type="predicted"/>
<keyword evidence="2" id="KW-1185">Reference proteome</keyword>
<gene>
    <name evidence="1" type="ORF">KNCP2_00430</name>
</gene>
<dbReference type="RefSeq" id="WP_412707468.1">
    <property type="nucleotide sequence ID" value="NZ_BAABMM010000004.1"/>
</dbReference>
<reference evidence="1 2" key="1">
    <citation type="journal article" date="2024" name="Microbiol. Immunol.">
        <title>Discovery of a novel spotted fever group Rickettsia, 'Candidatus Rickettsia kedanie,' in unfed larval chigger mites, Leptotrombidium scutellare.</title>
        <authorList>
            <person name="Ogawa M."/>
            <person name="Matsutani M."/>
            <person name="Katayama T."/>
            <person name="Takada N."/>
            <person name="Noda S."/>
            <person name="Takahashi M."/>
            <person name="Kageyama D."/>
            <person name="Hanaoka N."/>
            <person name="Ebihara H."/>
        </authorList>
    </citation>
    <scope>NUCLEOTIDE SEQUENCE [LARGE SCALE GENOMIC DNA]</scope>
    <source>
        <strain evidence="1 2">KNCP2-13</strain>
    </source>
</reference>
<protein>
    <recommendedName>
        <fullName evidence="3">Cell surface antigen-like protein Sca10</fullName>
    </recommendedName>
</protein>
<dbReference type="EMBL" id="BAABMM010000004">
    <property type="protein sequence ID" value="GAA5251755.1"/>
    <property type="molecule type" value="Genomic_DNA"/>
</dbReference>
<name>A0ABP9TSN1_9RICK</name>
<comment type="caution">
    <text evidence="1">The sequence shown here is derived from an EMBL/GenBank/DDBJ whole genome shotgun (WGS) entry which is preliminary data.</text>
</comment>